<dbReference type="Proteomes" id="UP000054538">
    <property type="component" value="Unassembled WGS sequence"/>
</dbReference>
<reference evidence="3" key="2">
    <citation type="submission" date="2015-01" db="EMBL/GenBank/DDBJ databases">
        <title>Evolutionary Origins and Diversification of the Mycorrhizal Mutualists.</title>
        <authorList>
            <consortium name="DOE Joint Genome Institute"/>
            <consortium name="Mycorrhizal Genomics Consortium"/>
            <person name="Kohler A."/>
            <person name="Kuo A."/>
            <person name="Nagy L.G."/>
            <person name="Floudas D."/>
            <person name="Copeland A."/>
            <person name="Barry K.W."/>
            <person name="Cichocki N."/>
            <person name="Veneault-Fourrey C."/>
            <person name="LaButti K."/>
            <person name="Lindquist E.A."/>
            <person name="Lipzen A."/>
            <person name="Lundell T."/>
            <person name="Morin E."/>
            <person name="Murat C."/>
            <person name="Riley R."/>
            <person name="Ohm R."/>
            <person name="Sun H."/>
            <person name="Tunlid A."/>
            <person name="Henrissat B."/>
            <person name="Grigoriev I.V."/>
            <person name="Hibbett D.S."/>
            <person name="Martin F."/>
        </authorList>
    </citation>
    <scope>NUCLEOTIDE SEQUENCE [LARGE SCALE GENOMIC DNA]</scope>
    <source>
        <strain evidence="3">Ve08.2h10</strain>
    </source>
</reference>
<name>A0A0D0D3L7_9AGAM</name>
<sequence length="138" mass="14895">MAPIPWPTHAPLAISHGPSHPQRAPLHWAGLYPMAPIPQPTHAPLAISHRPLSPMSPPLLGRPVPHSSHPLAHPSPLGHPPLATPYTMDNFIPGLTHRPWEILPLSPPNTHGTATSLAHSYAACHRLSPSAPHVLWPR</sequence>
<organism evidence="2 3">
    <name type="scientific">Paxillus rubicundulus Ve08.2h10</name>
    <dbReference type="NCBI Taxonomy" id="930991"/>
    <lineage>
        <taxon>Eukaryota</taxon>
        <taxon>Fungi</taxon>
        <taxon>Dikarya</taxon>
        <taxon>Basidiomycota</taxon>
        <taxon>Agaricomycotina</taxon>
        <taxon>Agaricomycetes</taxon>
        <taxon>Agaricomycetidae</taxon>
        <taxon>Boletales</taxon>
        <taxon>Paxilineae</taxon>
        <taxon>Paxillaceae</taxon>
        <taxon>Paxillus</taxon>
    </lineage>
</organism>
<accession>A0A0D0D3L7</accession>
<reference evidence="2 3" key="1">
    <citation type="submission" date="2014-04" db="EMBL/GenBank/DDBJ databases">
        <authorList>
            <consortium name="DOE Joint Genome Institute"/>
            <person name="Kuo A."/>
            <person name="Kohler A."/>
            <person name="Jargeat P."/>
            <person name="Nagy L.G."/>
            <person name="Floudas D."/>
            <person name="Copeland A."/>
            <person name="Barry K.W."/>
            <person name="Cichocki N."/>
            <person name="Veneault-Fourrey C."/>
            <person name="LaButti K."/>
            <person name="Lindquist E.A."/>
            <person name="Lipzen A."/>
            <person name="Lundell T."/>
            <person name="Morin E."/>
            <person name="Murat C."/>
            <person name="Sun H."/>
            <person name="Tunlid A."/>
            <person name="Henrissat B."/>
            <person name="Grigoriev I.V."/>
            <person name="Hibbett D.S."/>
            <person name="Martin F."/>
            <person name="Nordberg H.P."/>
            <person name="Cantor M.N."/>
            <person name="Hua S.X."/>
        </authorList>
    </citation>
    <scope>NUCLEOTIDE SEQUENCE [LARGE SCALE GENOMIC DNA]</scope>
    <source>
        <strain evidence="2 3">Ve08.2h10</strain>
    </source>
</reference>
<keyword evidence="3" id="KW-1185">Reference proteome</keyword>
<protein>
    <submittedName>
        <fullName evidence="2">Unplaced genomic scaffold scaffold_789, whole genome shotgun sequence</fullName>
    </submittedName>
</protein>
<feature type="region of interest" description="Disordered" evidence="1">
    <location>
        <begin position="43"/>
        <end position="78"/>
    </location>
</feature>
<evidence type="ECO:0000313" key="3">
    <source>
        <dbReference type="Proteomes" id="UP000054538"/>
    </source>
</evidence>
<dbReference type="AlphaFoldDB" id="A0A0D0D3L7"/>
<evidence type="ECO:0000256" key="1">
    <source>
        <dbReference type="SAM" id="MobiDB-lite"/>
    </source>
</evidence>
<evidence type="ECO:0000313" key="2">
    <source>
        <dbReference type="EMBL" id="KIK82743.1"/>
    </source>
</evidence>
<dbReference type="InParanoid" id="A0A0D0D3L7"/>
<feature type="compositionally biased region" description="Low complexity" evidence="1">
    <location>
        <begin position="63"/>
        <end position="76"/>
    </location>
</feature>
<dbReference type="EMBL" id="KN825611">
    <property type="protein sequence ID" value="KIK82743.1"/>
    <property type="molecule type" value="Genomic_DNA"/>
</dbReference>
<proteinExistence type="predicted"/>
<gene>
    <name evidence="2" type="ORF">PAXRUDRAFT_804151</name>
</gene>
<dbReference type="HOGENOM" id="CLU_1855926_0_0_1"/>